<comment type="caution">
    <text evidence="1">The sequence shown here is derived from an EMBL/GenBank/DDBJ whole genome shotgun (WGS) entry which is preliminary data.</text>
</comment>
<dbReference type="Proteomes" id="UP000265520">
    <property type="component" value="Unassembled WGS sequence"/>
</dbReference>
<dbReference type="EMBL" id="LXQA010176759">
    <property type="protein sequence ID" value="MCI30060.1"/>
    <property type="molecule type" value="Genomic_DNA"/>
</dbReference>
<accession>A0A392R2J0</accession>
<dbReference type="AlphaFoldDB" id="A0A392R2J0"/>
<evidence type="ECO:0000313" key="1">
    <source>
        <dbReference type="EMBL" id="MCI30060.1"/>
    </source>
</evidence>
<feature type="non-terminal residue" evidence="1">
    <location>
        <position position="57"/>
    </location>
</feature>
<keyword evidence="2" id="KW-1185">Reference proteome</keyword>
<organism evidence="1 2">
    <name type="scientific">Trifolium medium</name>
    <dbReference type="NCBI Taxonomy" id="97028"/>
    <lineage>
        <taxon>Eukaryota</taxon>
        <taxon>Viridiplantae</taxon>
        <taxon>Streptophyta</taxon>
        <taxon>Embryophyta</taxon>
        <taxon>Tracheophyta</taxon>
        <taxon>Spermatophyta</taxon>
        <taxon>Magnoliopsida</taxon>
        <taxon>eudicotyledons</taxon>
        <taxon>Gunneridae</taxon>
        <taxon>Pentapetalae</taxon>
        <taxon>rosids</taxon>
        <taxon>fabids</taxon>
        <taxon>Fabales</taxon>
        <taxon>Fabaceae</taxon>
        <taxon>Papilionoideae</taxon>
        <taxon>50 kb inversion clade</taxon>
        <taxon>NPAAA clade</taxon>
        <taxon>Hologalegina</taxon>
        <taxon>IRL clade</taxon>
        <taxon>Trifolieae</taxon>
        <taxon>Trifolium</taxon>
    </lineage>
</organism>
<reference evidence="1 2" key="1">
    <citation type="journal article" date="2018" name="Front. Plant Sci.">
        <title>Red Clover (Trifolium pratense) and Zigzag Clover (T. medium) - A Picture of Genomic Similarities and Differences.</title>
        <authorList>
            <person name="Dluhosova J."/>
            <person name="Istvanek J."/>
            <person name="Nedelnik J."/>
            <person name="Repkova J."/>
        </authorList>
    </citation>
    <scope>NUCLEOTIDE SEQUENCE [LARGE SCALE GENOMIC DNA]</scope>
    <source>
        <strain evidence="2">cv. 10/8</strain>
        <tissue evidence="1">Leaf</tissue>
    </source>
</reference>
<protein>
    <submittedName>
        <fullName evidence="1">Uncharacterized protein</fullName>
    </submittedName>
</protein>
<sequence length="57" mass="6574">MAEASEKYKLVDTIIDLDLDWVGLEPRGRRGLYRIGMFNVRLRGSASVRRIPRTDLP</sequence>
<name>A0A392R2J0_9FABA</name>
<evidence type="ECO:0000313" key="2">
    <source>
        <dbReference type="Proteomes" id="UP000265520"/>
    </source>
</evidence>
<proteinExistence type="predicted"/>